<protein>
    <recommendedName>
        <fullName evidence="4">DUF4864 domain-containing protein</fullName>
    </recommendedName>
</protein>
<dbReference type="InterPro" id="IPR032347">
    <property type="entry name" value="DUF4864"/>
</dbReference>
<evidence type="ECO:0000313" key="3">
    <source>
        <dbReference type="Proteomes" id="UP000243106"/>
    </source>
</evidence>
<evidence type="ECO:0008006" key="4">
    <source>
        <dbReference type="Google" id="ProtNLM"/>
    </source>
</evidence>
<gene>
    <name evidence="2" type="ORF">SAMN05421853_107204</name>
</gene>
<evidence type="ECO:0000313" key="2">
    <source>
        <dbReference type="EMBL" id="SFQ50817.1"/>
    </source>
</evidence>
<name>A0A1I5Z3W1_9RHOB</name>
<dbReference type="Pfam" id="PF16156">
    <property type="entry name" value="DUF4864"/>
    <property type="match status" value="1"/>
</dbReference>
<organism evidence="2 3">
    <name type="scientific">Roseivivax halotolerans</name>
    <dbReference type="NCBI Taxonomy" id="93684"/>
    <lineage>
        <taxon>Bacteria</taxon>
        <taxon>Pseudomonadati</taxon>
        <taxon>Pseudomonadota</taxon>
        <taxon>Alphaproteobacteria</taxon>
        <taxon>Rhodobacterales</taxon>
        <taxon>Roseobacteraceae</taxon>
        <taxon>Roseivivax</taxon>
    </lineage>
</organism>
<proteinExistence type="predicted"/>
<keyword evidence="3" id="KW-1185">Reference proteome</keyword>
<sequence>MRHARILGPVAALWLALPAWAQEVVAPVPGIEETISGQMQAFDAGDVEGAFDFASPMIQGIFRTPEMFGRMVEQGYPMVWQPSDVDFGDLREVDGRLTQRVIVTDGAGRVHMLDYRMLETEDGWLIDGVQILPQQGFAA</sequence>
<evidence type="ECO:0000256" key="1">
    <source>
        <dbReference type="SAM" id="SignalP"/>
    </source>
</evidence>
<feature type="chain" id="PRO_5017405525" description="DUF4864 domain-containing protein" evidence="1">
    <location>
        <begin position="22"/>
        <end position="139"/>
    </location>
</feature>
<keyword evidence="1" id="KW-0732">Signal</keyword>
<dbReference type="AlphaFoldDB" id="A0A1I5Z3W1"/>
<dbReference type="Proteomes" id="UP000243106">
    <property type="component" value="Unassembled WGS sequence"/>
</dbReference>
<dbReference type="STRING" id="93684.SAMN05421853_107204"/>
<accession>A0A1I5Z3W1</accession>
<dbReference type="EMBL" id="FOXV01000007">
    <property type="protein sequence ID" value="SFQ50817.1"/>
    <property type="molecule type" value="Genomic_DNA"/>
</dbReference>
<feature type="signal peptide" evidence="1">
    <location>
        <begin position="1"/>
        <end position="21"/>
    </location>
</feature>
<reference evidence="3" key="1">
    <citation type="submission" date="2016-10" db="EMBL/GenBank/DDBJ databases">
        <authorList>
            <person name="Varghese N."/>
            <person name="Submissions S."/>
        </authorList>
    </citation>
    <scope>NUCLEOTIDE SEQUENCE [LARGE SCALE GENOMIC DNA]</scope>
    <source>
        <strain evidence="3">JCM 10271</strain>
    </source>
</reference>
<dbReference type="RefSeq" id="WP_093012313.1">
    <property type="nucleotide sequence ID" value="NZ_FOXV01000007.1"/>
</dbReference>